<comment type="caution">
    <text evidence="1">The sequence shown here is derived from an EMBL/GenBank/DDBJ whole genome shotgun (WGS) entry which is preliminary data.</text>
</comment>
<sequence length="166" mass="18011">MSAPTSKTGLLNNSIQTTPRDSLSIQAKCAIVSQLFRGVGVSTAIGRSDVPDYELYFTYYTEQCNQALHDGGRHISARTHRDIVETSEHFKSGASRGDIIQILMAKLPTHRQTTDGEKLVNGTIDLAARLVLMMDFGEFMSTTASLDLWFSVGLSSPIVSAATGAR</sequence>
<dbReference type="STRING" id="38488.A0A4Y8D7J5"/>
<accession>A0A4Y8D7J5</accession>
<organism evidence="1 2">
    <name type="scientific">Botryotinia calthae</name>
    <dbReference type="NCBI Taxonomy" id="38488"/>
    <lineage>
        <taxon>Eukaryota</taxon>
        <taxon>Fungi</taxon>
        <taxon>Dikarya</taxon>
        <taxon>Ascomycota</taxon>
        <taxon>Pezizomycotina</taxon>
        <taxon>Leotiomycetes</taxon>
        <taxon>Helotiales</taxon>
        <taxon>Sclerotiniaceae</taxon>
        <taxon>Botryotinia</taxon>
    </lineage>
</organism>
<reference evidence="1 2" key="1">
    <citation type="submission" date="2017-11" db="EMBL/GenBank/DDBJ databases">
        <title>Comparative genomics of Botrytis spp.</title>
        <authorList>
            <person name="Valero-Jimenez C.A."/>
            <person name="Tapia P."/>
            <person name="Veloso J."/>
            <person name="Silva-Moreno E."/>
            <person name="Staats M."/>
            <person name="Valdes J.H."/>
            <person name="Van Kan J.A.L."/>
        </authorList>
    </citation>
    <scope>NUCLEOTIDE SEQUENCE [LARGE SCALE GENOMIC DNA]</scope>
    <source>
        <strain evidence="1 2">MUCL2830</strain>
    </source>
</reference>
<dbReference type="Proteomes" id="UP000297299">
    <property type="component" value="Unassembled WGS sequence"/>
</dbReference>
<dbReference type="EMBL" id="PHWZ01000112">
    <property type="protein sequence ID" value="TEY69578.1"/>
    <property type="molecule type" value="Genomic_DNA"/>
</dbReference>
<name>A0A4Y8D7J5_9HELO</name>
<protein>
    <submittedName>
        <fullName evidence="1">Uncharacterized protein</fullName>
    </submittedName>
</protein>
<gene>
    <name evidence="1" type="ORF">BOTCAL_0112g00160</name>
</gene>
<evidence type="ECO:0000313" key="2">
    <source>
        <dbReference type="Proteomes" id="UP000297299"/>
    </source>
</evidence>
<dbReference type="OrthoDB" id="5428890at2759"/>
<dbReference type="AlphaFoldDB" id="A0A4Y8D7J5"/>
<proteinExistence type="predicted"/>
<evidence type="ECO:0000313" key="1">
    <source>
        <dbReference type="EMBL" id="TEY69578.1"/>
    </source>
</evidence>
<keyword evidence="2" id="KW-1185">Reference proteome</keyword>